<name>A0A0W0FNM7_MONRR</name>
<dbReference type="Proteomes" id="UP000054988">
    <property type="component" value="Unassembled WGS sequence"/>
</dbReference>
<gene>
    <name evidence="1" type="ORF">WG66_9501</name>
</gene>
<evidence type="ECO:0000313" key="1">
    <source>
        <dbReference type="EMBL" id="KTB37939.1"/>
    </source>
</evidence>
<dbReference type="EMBL" id="LATX01001800">
    <property type="protein sequence ID" value="KTB37939.1"/>
    <property type="molecule type" value="Genomic_DNA"/>
</dbReference>
<protein>
    <submittedName>
        <fullName evidence="1">Uncharacterized protein</fullName>
    </submittedName>
</protein>
<sequence length="169" mass="18927">MTRHLMVSDIFGGPFRSIRNLYNTVTILPVSQLDVEDPDAMQAVVNDTIVLVHPNLRMRNILIGLTAILSNGGMDYWSDEVFNDSHGQRGALQTQLNHVPLFKVKIKFISLATFDDRPSRGSQTLDADSAELRMALIDGTVTTPYPYRRGGQDGLIRYDYGLARTPYDP</sequence>
<evidence type="ECO:0000313" key="2">
    <source>
        <dbReference type="Proteomes" id="UP000054988"/>
    </source>
</evidence>
<proteinExistence type="predicted"/>
<dbReference type="AlphaFoldDB" id="A0A0W0FNM7"/>
<comment type="caution">
    <text evidence="1">The sequence shown here is derived from an EMBL/GenBank/DDBJ whole genome shotgun (WGS) entry which is preliminary data.</text>
</comment>
<reference evidence="1 2" key="1">
    <citation type="submission" date="2015-12" db="EMBL/GenBank/DDBJ databases">
        <title>Draft genome sequence of Moniliophthora roreri, the causal agent of frosty pod rot of cacao.</title>
        <authorList>
            <person name="Aime M.C."/>
            <person name="Diaz-Valderrama J.R."/>
            <person name="Kijpornyongpan T."/>
            <person name="Phillips-Mora W."/>
        </authorList>
    </citation>
    <scope>NUCLEOTIDE SEQUENCE [LARGE SCALE GENOMIC DNA]</scope>
    <source>
        <strain evidence="1 2">MCA 2952</strain>
    </source>
</reference>
<organism evidence="1 2">
    <name type="scientific">Moniliophthora roreri</name>
    <name type="common">Frosty pod rot fungus</name>
    <name type="synonym">Monilia roreri</name>
    <dbReference type="NCBI Taxonomy" id="221103"/>
    <lineage>
        <taxon>Eukaryota</taxon>
        <taxon>Fungi</taxon>
        <taxon>Dikarya</taxon>
        <taxon>Basidiomycota</taxon>
        <taxon>Agaricomycotina</taxon>
        <taxon>Agaricomycetes</taxon>
        <taxon>Agaricomycetidae</taxon>
        <taxon>Agaricales</taxon>
        <taxon>Marasmiineae</taxon>
        <taxon>Marasmiaceae</taxon>
        <taxon>Moniliophthora</taxon>
    </lineage>
</organism>
<accession>A0A0W0FNM7</accession>